<accession>A0A9P0AM61</accession>
<evidence type="ECO:0000313" key="3">
    <source>
        <dbReference type="Proteomes" id="UP001152759"/>
    </source>
</evidence>
<dbReference type="Proteomes" id="UP001152759">
    <property type="component" value="Chromosome 7"/>
</dbReference>
<evidence type="ECO:0000256" key="1">
    <source>
        <dbReference type="SAM" id="MobiDB-lite"/>
    </source>
</evidence>
<protein>
    <submittedName>
        <fullName evidence="2">Uncharacterized protein</fullName>
    </submittedName>
</protein>
<proteinExistence type="predicted"/>
<feature type="region of interest" description="Disordered" evidence="1">
    <location>
        <begin position="1"/>
        <end position="23"/>
    </location>
</feature>
<organism evidence="2 3">
    <name type="scientific">Bemisia tabaci</name>
    <name type="common">Sweetpotato whitefly</name>
    <name type="synonym">Aleurodes tabaci</name>
    <dbReference type="NCBI Taxonomy" id="7038"/>
    <lineage>
        <taxon>Eukaryota</taxon>
        <taxon>Metazoa</taxon>
        <taxon>Ecdysozoa</taxon>
        <taxon>Arthropoda</taxon>
        <taxon>Hexapoda</taxon>
        <taxon>Insecta</taxon>
        <taxon>Pterygota</taxon>
        <taxon>Neoptera</taxon>
        <taxon>Paraneoptera</taxon>
        <taxon>Hemiptera</taxon>
        <taxon>Sternorrhyncha</taxon>
        <taxon>Aleyrodoidea</taxon>
        <taxon>Aleyrodidae</taxon>
        <taxon>Aleyrodinae</taxon>
        <taxon>Bemisia</taxon>
    </lineage>
</organism>
<keyword evidence="3" id="KW-1185">Reference proteome</keyword>
<reference evidence="2" key="1">
    <citation type="submission" date="2021-12" db="EMBL/GenBank/DDBJ databases">
        <authorList>
            <person name="King R."/>
        </authorList>
    </citation>
    <scope>NUCLEOTIDE SEQUENCE</scope>
</reference>
<gene>
    <name evidence="2" type="ORF">BEMITA_LOCUS11861</name>
</gene>
<dbReference type="AlphaFoldDB" id="A0A9P0AM61"/>
<dbReference type="EMBL" id="OU963868">
    <property type="protein sequence ID" value="CAH0393460.1"/>
    <property type="molecule type" value="Genomic_DNA"/>
</dbReference>
<sequence>MDIPSTFRAPRPKVPGTGSVAYPELSASEPGMDGERHCGVTRNINQHTRTETQWSGAAVTKKDVVCEKIFFTSGAGGKAFKDLGDIDSEATVQTTWSPEGFQLTRTIKKVENFKTNCRGDCSPTPTTQITAPSSKNLQSPKGLQSPVCEAVEIKPFKPLCHHPQDPDHACSPGTAYRSPLGFGFGSCVLASMNHVRKAHTWTLCVSCPRQVQPPHRTVSYAFRSRCADCPPSPLNPADLNFFFFFFFFGGGGGGAYKRAEELYLIDARAANYQYIVHLEILYFFHTLELTKDLLVEWIRDSRNPVLQILSTLVDQPSAHREASTGEVDSSRRASIRESLGETRKPVRLLISQMLVEYIADQRADY</sequence>
<name>A0A9P0AM61_BEMTA</name>
<evidence type="ECO:0000313" key="2">
    <source>
        <dbReference type="EMBL" id="CAH0393460.1"/>
    </source>
</evidence>